<reference evidence="1 2" key="1">
    <citation type="submission" date="2020-08" db="EMBL/GenBank/DDBJ databases">
        <authorList>
            <person name="Liu C."/>
            <person name="Sun Q."/>
        </authorList>
    </citation>
    <scope>NUCLEOTIDE SEQUENCE [LARGE SCALE GENOMIC DNA]</scope>
    <source>
        <strain evidence="1 2">NSJ-38</strain>
    </source>
</reference>
<organism evidence="1 2">
    <name type="scientific">Qiania dongpingensis</name>
    <dbReference type="NCBI Taxonomy" id="2763669"/>
    <lineage>
        <taxon>Bacteria</taxon>
        <taxon>Bacillati</taxon>
        <taxon>Bacillota</taxon>
        <taxon>Clostridia</taxon>
        <taxon>Lachnospirales</taxon>
        <taxon>Lachnospiraceae</taxon>
        <taxon>Qiania</taxon>
    </lineage>
</organism>
<dbReference type="AlphaFoldDB" id="A0A7G9G3F8"/>
<evidence type="ECO:0000313" key="1">
    <source>
        <dbReference type="EMBL" id="QNM05340.1"/>
    </source>
</evidence>
<dbReference type="KEGG" id="qdo:H9Q78_13020"/>
<dbReference type="EMBL" id="CP060634">
    <property type="protein sequence ID" value="QNM05340.1"/>
    <property type="molecule type" value="Genomic_DNA"/>
</dbReference>
<accession>A0A7G9G3F8</accession>
<protein>
    <submittedName>
        <fullName evidence="1">Uncharacterized protein</fullName>
    </submittedName>
</protein>
<proteinExistence type="predicted"/>
<evidence type="ECO:0000313" key="2">
    <source>
        <dbReference type="Proteomes" id="UP000515823"/>
    </source>
</evidence>
<name>A0A7G9G3F8_9FIRM</name>
<gene>
    <name evidence="1" type="ORF">H9Q78_13020</name>
</gene>
<dbReference type="Proteomes" id="UP000515823">
    <property type="component" value="Chromosome"/>
</dbReference>
<dbReference type="RefSeq" id="WP_147597294.1">
    <property type="nucleotide sequence ID" value="NZ_CP060634.1"/>
</dbReference>
<keyword evidence="2" id="KW-1185">Reference proteome</keyword>
<sequence length="64" mass="7494">MKRSWVRRDFSADSPIRETLLLKLLKQSSAVREIPDQYDEWIAAAGIPEEERSAMDKGLFRKKE</sequence>